<comment type="similarity">
    <text evidence="1">Belongs to the sigma-70 factor family. ECF subfamily.</text>
</comment>
<dbReference type="InterPro" id="IPR039425">
    <property type="entry name" value="RNA_pol_sigma-70-like"/>
</dbReference>
<name>A0A291M0I9_9RHOB</name>
<evidence type="ECO:0000256" key="4">
    <source>
        <dbReference type="ARBA" id="ARBA00023163"/>
    </source>
</evidence>
<gene>
    <name evidence="7" type="ORF">CBW24_11185</name>
</gene>
<dbReference type="InterPro" id="IPR036388">
    <property type="entry name" value="WH-like_DNA-bd_sf"/>
</dbReference>
<dbReference type="PANTHER" id="PTHR43133:SF62">
    <property type="entry name" value="RNA POLYMERASE SIGMA FACTOR SIGZ"/>
    <property type="match status" value="1"/>
</dbReference>
<feature type="domain" description="RNA polymerase sigma factor 70 region 4 type 2" evidence="6">
    <location>
        <begin position="140"/>
        <end position="191"/>
    </location>
</feature>
<feature type="domain" description="RNA polymerase sigma-70 region 2" evidence="5">
    <location>
        <begin position="25"/>
        <end position="92"/>
    </location>
</feature>
<organism evidence="7 8">
    <name type="scientific">Pacificitalea manganoxidans</name>
    <dbReference type="NCBI Taxonomy" id="1411902"/>
    <lineage>
        <taxon>Bacteria</taxon>
        <taxon>Pseudomonadati</taxon>
        <taxon>Pseudomonadota</taxon>
        <taxon>Alphaproteobacteria</taxon>
        <taxon>Rhodobacterales</taxon>
        <taxon>Paracoccaceae</taxon>
        <taxon>Pacificitalea</taxon>
    </lineage>
</organism>
<dbReference type="SUPFAM" id="SSF88946">
    <property type="entry name" value="Sigma2 domain of RNA polymerase sigma factors"/>
    <property type="match status" value="1"/>
</dbReference>
<evidence type="ECO:0000313" key="7">
    <source>
        <dbReference type="EMBL" id="ATI42513.1"/>
    </source>
</evidence>
<dbReference type="InterPro" id="IPR014284">
    <property type="entry name" value="RNA_pol_sigma-70_dom"/>
</dbReference>
<dbReference type="InterPro" id="IPR013325">
    <property type="entry name" value="RNA_pol_sigma_r2"/>
</dbReference>
<dbReference type="GO" id="GO:0016987">
    <property type="term" value="F:sigma factor activity"/>
    <property type="evidence" value="ECO:0007669"/>
    <property type="project" value="UniProtKB-KW"/>
</dbReference>
<reference evidence="7 8" key="1">
    <citation type="submission" date="2017-05" db="EMBL/GenBank/DDBJ databases">
        <title>Comparative genomic and metabolic analysis of manganese-oxidizing mechanisms in Celeribater manganoxidans DY25T: its adaption to the environment of polymetallic nodule.</title>
        <authorList>
            <person name="Wang X."/>
        </authorList>
    </citation>
    <scope>NUCLEOTIDE SEQUENCE [LARGE SCALE GENOMIC DNA]</scope>
    <source>
        <strain evidence="7 8">DY25</strain>
    </source>
</reference>
<keyword evidence="8" id="KW-1185">Reference proteome</keyword>
<keyword evidence="4" id="KW-0804">Transcription</keyword>
<dbReference type="Proteomes" id="UP000219050">
    <property type="component" value="Chromosome"/>
</dbReference>
<evidence type="ECO:0000256" key="2">
    <source>
        <dbReference type="ARBA" id="ARBA00023015"/>
    </source>
</evidence>
<dbReference type="PANTHER" id="PTHR43133">
    <property type="entry name" value="RNA POLYMERASE ECF-TYPE SIGMA FACTO"/>
    <property type="match status" value="1"/>
</dbReference>
<evidence type="ECO:0000313" key="8">
    <source>
        <dbReference type="Proteomes" id="UP000219050"/>
    </source>
</evidence>
<protein>
    <submittedName>
        <fullName evidence="7">RNA polymerase subunit sigma</fullName>
    </submittedName>
</protein>
<dbReference type="GO" id="GO:0006352">
    <property type="term" value="P:DNA-templated transcription initiation"/>
    <property type="evidence" value="ECO:0007669"/>
    <property type="project" value="InterPro"/>
</dbReference>
<evidence type="ECO:0000259" key="5">
    <source>
        <dbReference type="Pfam" id="PF04542"/>
    </source>
</evidence>
<sequence>MTDRSDIETWIGRTALGDRSAFSALYDATSAKLFGICLRVLKDRSLAEDALQEIYVKVWGASGRYAAGGASPMSWLITIARNHAIDRLRAQRAAGGAALGSGGRSSRDEAGDAPLDAAASVADDTPGPEAAAIARSEAARIGLCLGELEPERAQAVRGAYLEGWSYQELAERADVPLNTMRTWLRRSLIKLRECLSA</sequence>
<dbReference type="SUPFAM" id="SSF88659">
    <property type="entry name" value="Sigma3 and sigma4 domains of RNA polymerase sigma factors"/>
    <property type="match status" value="1"/>
</dbReference>
<dbReference type="Gene3D" id="1.10.10.10">
    <property type="entry name" value="Winged helix-like DNA-binding domain superfamily/Winged helix DNA-binding domain"/>
    <property type="match status" value="1"/>
</dbReference>
<dbReference type="KEGG" id="cmag:CBW24_11185"/>
<dbReference type="InterPro" id="IPR013249">
    <property type="entry name" value="RNA_pol_sigma70_r4_t2"/>
</dbReference>
<accession>A0A291M0I9</accession>
<dbReference type="EMBL" id="CP021404">
    <property type="protein sequence ID" value="ATI42513.1"/>
    <property type="molecule type" value="Genomic_DNA"/>
</dbReference>
<dbReference type="OrthoDB" id="9803470at2"/>
<evidence type="ECO:0000256" key="3">
    <source>
        <dbReference type="ARBA" id="ARBA00023082"/>
    </source>
</evidence>
<dbReference type="NCBIfam" id="TIGR02937">
    <property type="entry name" value="sigma70-ECF"/>
    <property type="match status" value="1"/>
</dbReference>
<evidence type="ECO:0000259" key="6">
    <source>
        <dbReference type="Pfam" id="PF08281"/>
    </source>
</evidence>
<dbReference type="Pfam" id="PF04542">
    <property type="entry name" value="Sigma70_r2"/>
    <property type="match status" value="1"/>
</dbReference>
<dbReference type="InterPro" id="IPR013324">
    <property type="entry name" value="RNA_pol_sigma_r3/r4-like"/>
</dbReference>
<dbReference type="Gene3D" id="1.10.1740.10">
    <property type="match status" value="1"/>
</dbReference>
<dbReference type="AlphaFoldDB" id="A0A291M0I9"/>
<dbReference type="InterPro" id="IPR007627">
    <property type="entry name" value="RNA_pol_sigma70_r2"/>
</dbReference>
<evidence type="ECO:0000256" key="1">
    <source>
        <dbReference type="ARBA" id="ARBA00010641"/>
    </source>
</evidence>
<dbReference type="Pfam" id="PF08281">
    <property type="entry name" value="Sigma70_r4_2"/>
    <property type="match status" value="1"/>
</dbReference>
<keyword evidence="3" id="KW-0731">Sigma factor</keyword>
<dbReference type="GO" id="GO:0003677">
    <property type="term" value="F:DNA binding"/>
    <property type="evidence" value="ECO:0007669"/>
    <property type="project" value="InterPro"/>
</dbReference>
<keyword evidence="2" id="KW-0805">Transcription regulation</keyword>
<proteinExistence type="inferred from homology"/>
<dbReference type="RefSeq" id="WP_088661885.1">
    <property type="nucleotide sequence ID" value="NZ_CP021404.1"/>
</dbReference>